<dbReference type="Pfam" id="PF00440">
    <property type="entry name" value="TetR_N"/>
    <property type="match status" value="1"/>
</dbReference>
<dbReference type="PANTHER" id="PTHR30055:SF234">
    <property type="entry name" value="HTH-TYPE TRANSCRIPTIONAL REGULATOR BETI"/>
    <property type="match status" value="1"/>
</dbReference>
<organism evidence="6 7">
    <name type="scientific">Actinomadura napierensis</name>
    <dbReference type="NCBI Taxonomy" id="267854"/>
    <lineage>
        <taxon>Bacteria</taxon>
        <taxon>Bacillati</taxon>
        <taxon>Actinomycetota</taxon>
        <taxon>Actinomycetes</taxon>
        <taxon>Streptosporangiales</taxon>
        <taxon>Thermomonosporaceae</taxon>
        <taxon>Actinomadura</taxon>
    </lineage>
</organism>
<evidence type="ECO:0000256" key="1">
    <source>
        <dbReference type="ARBA" id="ARBA00023015"/>
    </source>
</evidence>
<keyword evidence="7" id="KW-1185">Reference proteome</keyword>
<feature type="domain" description="HTH tetR-type" evidence="5">
    <location>
        <begin position="44"/>
        <end position="103"/>
    </location>
</feature>
<name>A0ABN3AIG2_9ACTN</name>
<keyword evidence="2 4" id="KW-0238">DNA-binding</keyword>
<dbReference type="PANTHER" id="PTHR30055">
    <property type="entry name" value="HTH-TYPE TRANSCRIPTIONAL REGULATOR RUTR"/>
    <property type="match status" value="1"/>
</dbReference>
<gene>
    <name evidence="6" type="ORF">GCM10009727_94430</name>
</gene>
<sequence length="222" mass="23467">MSASPQAVANINGGVRRFAFATIRRAPPLINMGEIMTGQRSDARRNRTHILAVAEAEVAAQGAHASLERIARIAGVGSATVRRHFPTRKALLEAVFEQRVHALCDRAHALCGEDDSRSALVEWLRELLAYSLAARGLADVLSYQPLQDEAAQDSCAASIGTAGASLLRKAIADRAVGADVTIDDLLTLIVGIALATENYTDPATQADRAFRLAVAGLGVDGT</sequence>
<dbReference type="InterPro" id="IPR009057">
    <property type="entry name" value="Homeodomain-like_sf"/>
</dbReference>
<dbReference type="Proteomes" id="UP001501020">
    <property type="component" value="Unassembled WGS sequence"/>
</dbReference>
<evidence type="ECO:0000259" key="5">
    <source>
        <dbReference type="PROSITE" id="PS50977"/>
    </source>
</evidence>
<evidence type="ECO:0000256" key="3">
    <source>
        <dbReference type="ARBA" id="ARBA00023163"/>
    </source>
</evidence>
<accession>A0ABN3AIG2</accession>
<comment type="caution">
    <text evidence="6">The sequence shown here is derived from an EMBL/GenBank/DDBJ whole genome shotgun (WGS) entry which is preliminary data.</text>
</comment>
<proteinExistence type="predicted"/>
<dbReference type="SUPFAM" id="SSF48498">
    <property type="entry name" value="Tetracyclin repressor-like, C-terminal domain"/>
    <property type="match status" value="1"/>
</dbReference>
<dbReference type="InterPro" id="IPR050109">
    <property type="entry name" value="HTH-type_TetR-like_transc_reg"/>
</dbReference>
<dbReference type="InterPro" id="IPR049445">
    <property type="entry name" value="TetR_SbtR-like_C"/>
</dbReference>
<evidence type="ECO:0000256" key="2">
    <source>
        <dbReference type="ARBA" id="ARBA00023125"/>
    </source>
</evidence>
<dbReference type="Gene3D" id="1.10.357.10">
    <property type="entry name" value="Tetracycline Repressor, domain 2"/>
    <property type="match status" value="1"/>
</dbReference>
<feature type="DNA-binding region" description="H-T-H motif" evidence="4">
    <location>
        <begin position="66"/>
        <end position="85"/>
    </location>
</feature>
<dbReference type="SUPFAM" id="SSF46689">
    <property type="entry name" value="Homeodomain-like"/>
    <property type="match status" value="1"/>
</dbReference>
<dbReference type="Pfam" id="PF21597">
    <property type="entry name" value="TetR_C_43"/>
    <property type="match status" value="1"/>
</dbReference>
<reference evidence="6 7" key="1">
    <citation type="journal article" date="2019" name="Int. J. Syst. Evol. Microbiol.">
        <title>The Global Catalogue of Microorganisms (GCM) 10K type strain sequencing project: providing services to taxonomists for standard genome sequencing and annotation.</title>
        <authorList>
            <consortium name="The Broad Institute Genomics Platform"/>
            <consortium name="The Broad Institute Genome Sequencing Center for Infectious Disease"/>
            <person name="Wu L."/>
            <person name="Ma J."/>
        </authorList>
    </citation>
    <scope>NUCLEOTIDE SEQUENCE [LARGE SCALE GENOMIC DNA]</scope>
    <source>
        <strain evidence="6 7">JCM 13850</strain>
    </source>
</reference>
<dbReference type="InterPro" id="IPR001647">
    <property type="entry name" value="HTH_TetR"/>
</dbReference>
<evidence type="ECO:0000313" key="7">
    <source>
        <dbReference type="Proteomes" id="UP001501020"/>
    </source>
</evidence>
<dbReference type="InterPro" id="IPR036271">
    <property type="entry name" value="Tet_transcr_reg_TetR-rel_C_sf"/>
</dbReference>
<evidence type="ECO:0000256" key="4">
    <source>
        <dbReference type="PROSITE-ProRule" id="PRU00335"/>
    </source>
</evidence>
<dbReference type="EMBL" id="BAAAMR010000193">
    <property type="protein sequence ID" value="GAA2170312.1"/>
    <property type="molecule type" value="Genomic_DNA"/>
</dbReference>
<keyword evidence="1" id="KW-0805">Transcription regulation</keyword>
<evidence type="ECO:0000313" key="6">
    <source>
        <dbReference type="EMBL" id="GAA2170312.1"/>
    </source>
</evidence>
<dbReference type="PROSITE" id="PS50977">
    <property type="entry name" value="HTH_TETR_2"/>
    <property type="match status" value="1"/>
</dbReference>
<protein>
    <submittedName>
        <fullName evidence="6">TetR/AcrR family transcriptional regulator</fullName>
    </submittedName>
</protein>
<keyword evidence="3" id="KW-0804">Transcription</keyword>